<keyword evidence="4" id="KW-1185">Reference proteome</keyword>
<evidence type="ECO:0000256" key="1">
    <source>
        <dbReference type="ARBA" id="ARBA00038310"/>
    </source>
</evidence>
<dbReference type="PANTHER" id="PTHR43569">
    <property type="entry name" value="AMIDOHYDROLASE"/>
    <property type="match status" value="1"/>
</dbReference>
<gene>
    <name evidence="3" type="ORF">RM445_27800</name>
</gene>
<dbReference type="Pfam" id="PF04909">
    <property type="entry name" value="Amidohydro_2"/>
    <property type="match status" value="1"/>
</dbReference>
<dbReference type="SUPFAM" id="SSF51556">
    <property type="entry name" value="Metallo-dependent hydrolases"/>
    <property type="match status" value="1"/>
</dbReference>
<dbReference type="Proteomes" id="UP001183202">
    <property type="component" value="Unassembled WGS sequence"/>
</dbReference>
<evidence type="ECO:0000313" key="3">
    <source>
        <dbReference type="EMBL" id="MDT0353321.1"/>
    </source>
</evidence>
<comment type="caution">
    <text evidence="3">The sequence shown here is derived from an EMBL/GenBank/DDBJ whole genome shotgun (WGS) entry which is preliminary data.</text>
</comment>
<comment type="similarity">
    <text evidence="1">Belongs to the metallo-dependent hydrolases superfamily.</text>
</comment>
<evidence type="ECO:0000259" key="2">
    <source>
        <dbReference type="Pfam" id="PF04909"/>
    </source>
</evidence>
<dbReference type="InterPro" id="IPR052350">
    <property type="entry name" value="Metallo-dep_Lactonases"/>
</dbReference>
<name>A0ABU2NH84_9PSEU</name>
<organism evidence="3 4">
    <name type="scientific">Pseudonocardia charpentierae</name>
    <dbReference type="NCBI Taxonomy" id="3075545"/>
    <lineage>
        <taxon>Bacteria</taxon>
        <taxon>Bacillati</taxon>
        <taxon>Actinomycetota</taxon>
        <taxon>Actinomycetes</taxon>
        <taxon>Pseudonocardiales</taxon>
        <taxon>Pseudonocardiaceae</taxon>
        <taxon>Pseudonocardia</taxon>
    </lineage>
</organism>
<feature type="domain" description="Amidohydrolase-related" evidence="2">
    <location>
        <begin position="16"/>
        <end position="304"/>
    </location>
</feature>
<protein>
    <submittedName>
        <fullName evidence="3">Amidohydrolase family protein</fullName>
    </submittedName>
</protein>
<dbReference type="InterPro" id="IPR032466">
    <property type="entry name" value="Metal_Hydrolase"/>
</dbReference>
<dbReference type="Gene3D" id="3.20.20.140">
    <property type="entry name" value="Metal-dependent hydrolases"/>
    <property type="match status" value="1"/>
</dbReference>
<evidence type="ECO:0000313" key="4">
    <source>
        <dbReference type="Proteomes" id="UP001183202"/>
    </source>
</evidence>
<dbReference type="EMBL" id="JAVREJ010000029">
    <property type="protein sequence ID" value="MDT0353321.1"/>
    <property type="molecule type" value="Genomic_DNA"/>
</dbReference>
<reference evidence="4" key="1">
    <citation type="submission" date="2023-07" db="EMBL/GenBank/DDBJ databases">
        <title>30 novel species of actinomycetes from the DSMZ collection.</title>
        <authorList>
            <person name="Nouioui I."/>
        </authorList>
    </citation>
    <scope>NUCLEOTIDE SEQUENCE [LARGE SCALE GENOMIC DNA]</scope>
    <source>
        <strain evidence="4">DSM 45834</strain>
    </source>
</reference>
<dbReference type="RefSeq" id="WP_311559833.1">
    <property type="nucleotide sequence ID" value="NZ_JAVREJ010000029.1"/>
</dbReference>
<dbReference type="PANTHER" id="PTHR43569:SF1">
    <property type="entry name" value="BLL3371 PROTEIN"/>
    <property type="match status" value="1"/>
</dbReference>
<dbReference type="InterPro" id="IPR006680">
    <property type="entry name" value="Amidohydro-rel"/>
</dbReference>
<sequence length="307" mass="34372">MASATDTASGARIQVVDAHHHLLALGEVEYPWIRTRSPVLEALLDNYYDIAHDYDPAAYRSDLVGLSVMQTVACEFGAADPVAEATWIQRCADSGAGPDGFVAAVDLTSDTLGETLAHYQDRPVVRGVRQPLYWAADPRKRLGARPDFLTDPRWLHGFERVAETNLVWDLLVYDEQLPDAHELLRSFPQTPVVLEAVGWPLDHSADGFRRWAERLETVSEFPNVTLKMQGLALLFGPTRTAIEPWVRRALEIFGPRRCMFATHLPVDRLLWSAEELLQTMSAILDGFAADEQHDFFAGCAQRQYALS</sequence>
<proteinExistence type="inferred from homology"/>
<accession>A0ABU2NH84</accession>